<sequence>MTDRVDRLRDIYSRLGGTSEFTEPQQQPRGAVRSDAAVDRDVRAVIDELRAESDFRTTLSADDLVAVVRGFHAGRSDAALADALGVSAGTVFRARMNLHLFSPADAPPELDPLVRRLREGESVEAVAADAPRAAVERLARLLRAREAARRVNYRYATEFADLLDADAADHELDRQIWDDRRALVDAHDD</sequence>
<gene>
    <name evidence="1" type="ORF">C2R22_02950</name>
</gene>
<dbReference type="RefSeq" id="WP_103424393.1">
    <property type="nucleotide sequence ID" value="NZ_CP026309.1"/>
</dbReference>
<dbReference type="EMBL" id="CP026309">
    <property type="protein sequence ID" value="AUV80741.1"/>
    <property type="molecule type" value="Genomic_DNA"/>
</dbReference>
<accession>A0A2I8VFQ6</accession>
<name>A0A2I8VFQ6_9EURY</name>
<evidence type="ECO:0000313" key="1">
    <source>
        <dbReference type="EMBL" id="AUV80741.1"/>
    </source>
</evidence>
<protein>
    <recommendedName>
        <fullName evidence="3">Conditioned medium-induced protein 4</fullName>
    </recommendedName>
</protein>
<keyword evidence="2" id="KW-1185">Reference proteome</keyword>
<organism evidence="1 2">
    <name type="scientific">Salinigranum rubrum</name>
    <dbReference type="NCBI Taxonomy" id="755307"/>
    <lineage>
        <taxon>Archaea</taxon>
        <taxon>Methanobacteriati</taxon>
        <taxon>Methanobacteriota</taxon>
        <taxon>Stenosarchaea group</taxon>
        <taxon>Halobacteria</taxon>
        <taxon>Halobacteriales</taxon>
        <taxon>Haloferacaceae</taxon>
        <taxon>Salinigranum</taxon>
    </lineage>
</organism>
<evidence type="ECO:0008006" key="3">
    <source>
        <dbReference type="Google" id="ProtNLM"/>
    </source>
</evidence>
<proteinExistence type="predicted"/>
<dbReference type="GeneID" id="35591013"/>
<reference evidence="1 2" key="1">
    <citation type="submission" date="2018-01" db="EMBL/GenBank/DDBJ databases">
        <title>Complete genome sequence of Salinigranum rubrum GX10T, an extremely halophilic archaeon isolated from a marine solar saltern.</title>
        <authorList>
            <person name="Han S."/>
        </authorList>
    </citation>
    <scope>NUCLEOTIDE SEQUENCE [LARGE SCALE GENOMIC DNA]</scope>
    <source>
        <strain evidence="1 2">GX10</strain>
    </source>
</reference>
<dbReference type="OrthoDB" id="146450at2157"/>
<dbReference type="AlphaFoldDB" id="A0A2I8VFQ6"/>
<dbReference type="KEGG" id="srub:C2R22_02950"/>
<evidence type="ECO:0000313" key="2">
    <source>
        <dbReference type="Proteomes" id="UP000236584"/>
    </source>
</evidence>
<dbReference type="Proteomes" id="UP000236584">
    <property type="component" value="Chromosome"/>
</dbReference>